<protein>
    <submittedName>
        <fullName evidence="2">Uncharacterized protein</fullName>
    </submittedName>
</protein>
<feature type="compositionally biased region" description="Polar residues" evidence="1">
    <location>
        <begin position="132"/>
        <end position="163"/>
    </location>
</feature>
<evidence type="ECO:0000313" key="2">
    <source>
        <dbReference type="EMBL" id="QHT36718.1"/>
    </source>
</evidence>
<name>A0A6C0F567_9ZZZZ</name>
<dbReference type="AlphaFoldDB" id="A0A6C0F567"/>
<proteinExistence type="predicted"/>
<reference evidence="2" key="1">
    <citation type="journal article" date="2020" name="Nature">
        <title>Giant virus diversity and host interactions through global metagenomics.</title>
        <authorList>
            <person name="Schulz F."/>
            <person name="Roux S."/>
            <person name="Paez-Espino D."/>
            <person name="Jungbluth S."/>
            <person name="Walsh D.A."/>
            <person name="Denef V.J."/>
            <person name="McMahon K.D."/>
            <person name="Konstantinidis K.T."/>
            <person name="Eloe-Fadrosh E.A."/>
            <person name="Kyrpides N.C."/>
            <person name="Woyke T."/>
        </authorList>
    </citation>
    <scope>NUCLEOTIDE SEQUENCE</scope>
    <source>
        <strain evidence="2">GVMAG-S-ERX555967-130</strain>
    </source>
</reference>
<organism evidence="2">
    <name type="scientific">viral metagenome</name>
    <dbReference type="NCBI Taxonomy" id="1070528"/>
    <lineage>
        <taxon>unclassified sequences</taxon>
        <taxon>metagenomes</taxon>
        <taxon>organismal metagenomes</taxon>
    </lineage>
</organism>
<feature type="region of interest" description="Disordered" evidence="1">
    <location>
        <begin position="111"/>
        <end position="163"/>
    </location>
</feature>
<accession>A0A6C0F567</accession>
<evidence type="ECO:0000256" key="1">
    <source>
        <dbReference type="SAM" id="MobiDB-lite"/>
    </source>
</evidence>
<sequence length="163" mass="18508">MNDPSMCRLIANPHLLKPMQPPANYSQGKSKEYIQRFLRSEYKDLYITESLVDLISIKIRETLHEYDINCVVNQCICDMLDSLCQEYEIKTQPVYVENDPENLGFLPLLLHPDSEEDTTDEMQDTETDTDTCSVNDTSDVNSDVNTPHSSYGSDTSETSGLSI</sequence>
<dbReference type="EMBL" id="MN738786">
    <property type="protein sequence ID" value="QHT36718.1"/>
    <property type="molecule type" value="Genomic_DNA"/>
</dbReference>
<feature type="compositionally biased region" description="Acidic residues" evidence="1">
    <location>
        <begin position="114"/>
        <end position="129"/>
    </location>
</feature>